<feature type="transmembrane region" description="Helical" evidence="1">
    <location>
        <begin position="373"/>
        <end position="393"/>
    </location>
</feature>
<evidence type="ECO:0000313" key="3">
    <source>
        <dbReference type="Proteomes" id="UP000799766"/>
    </source>
</evidence>
<dbReference type="EMBL" id="MU001677">
    <property type="protein sequence ID" value="KAF2458657.1"/>
    <property type="molecule type" value="Genomic_DNA"/>
</dbReference>
<organism evidence="2 3">
    <name type="scientific">Lineolata rhizophorae</name>
    <dbReference type="NCBI Taxonomy" id="578093"/>
    <lineage>
        <taxon>Eukaryota</taxon>
        <taxon>Fungi</taxon>
        <taxon>Dikarya</taxon>
        <taxon>Ascomycota</taxon>
        <taxon>Pezizomycotina</taxon>
        <taxon>Dothideomycetes</taxon>
        <taxon>Dothideomycetes incertae sedis</taxon>
        <taxon>Lineolatales</taxon>
        <taxon>Lineolataceae</taxon>
        <taxon>Lineolata</taxon>
    </lineage>
</organism>
<sequence length="404" mass="46300">MTPTTSDNCAVQLLRRDQAAGVDLPNVLPAEVETIIATSKAQFIVLFASALHIRACEHCRTLFSYHFKVPSIFWENSCKKANGYFGCQNVIQENGLRKGYTTWLRFKVKQMHDVPNSSKGSSGYDWYSPTYFTRWFTTGQNILISFDTPPSLMQHISKSLLFDESSSLSAHDPYWVLAKLIQEVTESQDKSVWGIRDAIRRVEQSRNVHQQRPEPDYHRFHDLARHATHSVETLEVAVNTISHVIQLHEVFLEENKLLPGDPAIATRKQVKLQLQFLSCLLENFKFRAQSNKERLQNEINLAFNTVAQYDSRISVRIGKAVQNDSASMKTIAVLTMLFLPATFVSALFSTTFFTFESNEDGVPPKWFVSDKLWIYFIVSCPLTVVVLAFWSIWHRSLSSKQFEM</sequence>
<gene>
    <name evidence="2" type="ORF">BDY21DRAFT_340956</name>
</gene>
<accession>A0A6A6P4E3</accession>
<keyword evidence="1" id="KW-0812">Transmembrane</keyword>
<protein>
    <recommendedName>
        <fullName evidence="4">Cora-like Mg2+ transporter protein-domain-containing protein</fullName>
    </recommendedName>
</protein>
<name>A0A6A6P4E3_9PEZI</name>
<proteinExistence type="predicted"/>
<keyword evidence="3" id="KW-1185">Reference proteome</keyword>
<keyword evidence="1" id="KW-0472">Membrane</keyword>
<evidence type="ECO:0008006" key="4">
    <source>
        <dbReference type="Google" id="ProtNLM"/>
    </source>
</evidence>
<reference evidence="2" key="1">
    <citation type="journal article" date="2020" name="Stud. Mycol.">
        <title>101 Dothideomycetes genomes: a test case for predicting lifestyles and emergence of pathogens.</title>
        <authorList>
            <person name="Haridas S."/>
            <person name="Albert R."/>
            <person name="Binder M."/>
            <person name="Bloem J."/>
            <person name="Labutti K."/>
            <person name="Salamov A."/>
            <person name="Andreopoulos B."/>
            <person name="Baker S."/>
            <person name="Barry K."/>
            <person name="Bills G."/>
            <person name="Bluhm B."/>
            <person name="Cannon C."/>
            <person name="Castanera R."/>
            <person name="Culley D."/>
            <person name="Daum C."/>
            <person name="Ezra D."/>
            <person name="Gonzalez J."/>
            <person name="Henrissat B."/>
            <person name="Kuo A."/>
            <person name="Liang C."/>
            <person name="Lipzen A."/>
            <person name="Lutzoni F."/>
            <person name="Magnuson J."/>
            <person name="Mondo S."/>
            <person name="Nolan M."/>
            <person name="Ohm R."/>
            <person name="Pangilinan J."/>
            <person name="Park H.-J."/>
            <person name="Ramirez L."/>
            <person name="Alfaro M."/>
            <person name="Sun H."/>
            <person name="Tritt A."/>
            <person name="Yoshinaga Y."/>
            <person name="Zwiers L.-H."/>
            <person name="Turgeon B."/>
            <person name="Goodwin S."/>
            <person name="Spatafora J."/>
            <person name="Crous P."/>
            <person name="Grigoriev I."/>
        </authorList>
    </citation>
    <scope>NUCLEOTIDE SEQUENCE</scope>
    <source>
        <strain evidence="2">ATCC 16933</strain>
    </source>
</reference>
<evidence type="ECO:0000313" key="2">
    <source>
        <dbReference type="EMBL" id="KAF2458657.1"/>
    </source>
</evidence>
<keyword evidence="1" id="KW-1133">Transmembrane helix</keyword>
<feature type="transmembrane region" description="Helical" evidence="1">
    <location>
        <begin position="331"/>
        <end position="353"/>
    </location>
</feature>
<evidence type="ECO:0000256" key="1">
    <source>
        <dbReference type="SAM" id="Phobius"/>
    </source>
</evidence>
<dbReference type="AlphaFoldDB" id="A0A6A6P4E3"/>
<dbReference type="Proteomes" id="UP000799766">
    <property type="component" value="Unassembled WGS sequence"/>
</dbReference>
<dbReference type="Gene3D" id="1.20.58.340">
    <property type="entry name" value="Magnesium transport protein CorA, transmembrane region"/>
    <property type="match status" value="1"/>
</dbReference>
<dbReference type="OrthoDB" id="2830640at2759"/>